<comment type="caution">
    <text evidence="1">The sequence shown here is derived from an EMBL/GenBank/DDBJ whole genome shotgun (WGS) entry which is preliminary data.</text>
</comment>
<sequence>MPVSSPTPLGPSMTLTFRASYSSPIREHFRGPNSKRAGCSCGQTSCPLLPRDSKGFYG</sequence>
<dbReference type="EMBL" id="JAIWYP010000012">
    <property type="protein sequence ID" value="KAH3729754.1"/>
    <property type="molecule type" value="Genomic_DNA"/>
</dbReference>
<gene>
    <name evidence="1" type="ORF">DPMN_055732</name>
</gene>
<proteinExistence type="predicted"/>
<name>A0A9D4CQH1_DREPO</name>
<evidence type="ECO:0000313" key="1">
    <source>
        <dbReference type="EMBL" id="KAH3729754.1"/>
    </source>
</evidence>
<reference evidence="1" key="2">
    <citation type="submission" date="2020-11" db="EMBL/GenBank/DDBJ databases">
        <authorList>
            <person name="McCartney M.A."/>
            <person name="Auch B."/>
            <person name="Kono T."/>
            <person name="Mallez S."/>
            <person name="Becker A."/>
            <person name="Gohl D.M."/>
            <person name="Silverstein K.A.T."/>
            <person name="Koren S."/>
            <person name="Bechman K.B."/>
            <person name="Herman A."/>
            <person name="Abrahante J.E."/>
            <person name="Garbe J."/>
        </authorList>
    </citation>
    <scope>NUCLEOTIDE SEQUENCE</scope>
    <source>
        <strain evidence="1">Duluth1</strain>
        <tissue evidence="1">Whole animal</tissue>
    </source>
</reference>
<organism evidence="1 2">
    <name type="scientific">Dreissena polymorpha</name>
    <name type="common">Zebra mussel</name>
    <name type="synonym">Mytilus polymorpha</name>
    <dbReference type="NCBI Taxonomy" id="45954"/>
    <lineage>
        <taxon>Eukaryota</taxon>
        <taxon>Metazoa</taxon>
        <taxon>Spiralia</taxon>
        <taxon>Lophotrochozoa</taxon>
        <taxon>Mollusca</taxon>
        <taxon>Bivalvia</taxon>
        <taxon>Autobranchia</taxon>
        <taxon>Heteroconchia</taxon>
        <taxon>Euheterodonta</taxon>
        <taxon>Imparidentia</taxon>
        <taxon>Neoheterodontei</taxon>
        <taxon>Myida</taxon>
        <taxon>Dreissenoidea</taxon>
        <taxon>Dreissenidae</taxon>
        <taxon>Dreissena</taxon>
    </lineage>
</organism>
<dbReference type="Proteomes" id="UP000828390">
    <property type="component" value="Unassembled WGS sequence"/>
</dbReference>
<reference evidence="1" key="1">
    <citation type="journal article" date="2019" name="bioRxiv">
        <title>The Genome of the Zebra Mussel, Dreissena polymorpha: A Resource for Invasive Species Research.</title>
        <authorList>
            <person name="McCartney M.A."/>
            <person name="Auch B."/>
            <person name="Kono T."/>
            <person name="Mallez S."/>
            <person name="Zhang Y."/>
            <person name="Obille A."/>
            <person name="Becker A."/>
            <person name="Abrahante J.E."/>
            <person name="Garbe J."/>
            <person name="Badalamenti J.P."/>
            <person name="Herman A."/>
            <person name="Mangelson H."/>
            <person name="Liachko I."/>
            <person name="Sullivan S."/>
            <person name="Sone E.D."/>
            <person name="Koren S."/>
            <person name="Silverstein K.A.T."/>
            <person name="Beckman K.B."/>
            <person name="Gohl D.M."/>
        </authorList>
    </citation>
    <scope>NUCLEOTIDE SEQUENCE</scope>
    <source>
        <strain evidence="1">Duluth1</strain>
        <tissue evidence="1">Whole animal</tissue>
    </source>
</reference>
<evidence type="ECO:0000313" key="2">
    <source>
        <dbReference type="Proteomes" id="UP000828390"/>
    </source>
</evidence>
<dbReference type="AlphaFoldDB" id="A0A9D4CQH1"/>
<accession>A0A9D4CQH1</accession>
<keyword evidence="2" id="KW-1185">Reference proteome</keyword>
<protein>
    <submittedName>
        <fullName evidence="1">Uncharacterized protein</fullName>
    </submittedName>
</protein>